<dbReference type="InterPro" id="IPR000184">
    <property type="entry name" value="Bac_surfAg_D15"/>
</dbReference>
<organism evidence="4">
    <name type="scientific">mine drainage metagenome</name>
    <dbReference type="NCBI Taxonomy" id="410659"/>
    <lineage>
        <taxon>unclassified sequences</taxon>
        <taxon>metagenomes</taxon>
        <taxon>ecological metagenomes</taxon>
    </lineage>
</organism>
<gene>
    <name evidence="4" type="ORF">B2A_08400</name>
</gene>
<keyword evidence="2" id="KW-0472">Membrane</keyword>
<dbReference type="GO" id="GO:0019867">
    <property type="term" value="C:outer membrane"/>
    <property type="evidence" value="ECO:0007669"/>
    <property type="project" value="InterPro"/>
</dbReference>
<dbReference type="EMBL" id="AUZZ01006050">
    <property type="protein sequence ID" value="EQD47566.1"/>
    <property type="molecule type" value="Genomic_DNA"/>
</dbReference>
<comment type="subcellular location">
    <subcellularLocation>
        <location evidence="1">Membrane</location>
    </subcellularLocation>
</comment>
<dbReference type="AlphaFoldDB" id="T0ZH21"/>
<evidence type="ECO:0000256" key="1">
    <source>
        <dbReference type="ARBA" id="ARBA00004370"/>
    </source>
</evidence>
<sequence>MPQVSVEASDLPYFIGQSMRAVYRAHTFRYGLDLGKQFSDWGEVRAGAYREEGHTRLTVGDPGDPQLPFPAQQAFGSFTYFVRFSYDTLDNINFPHSGEQARLQWSSAHQVIGPQSSYNRVTFDFLAAHTWRDRNTVAFSVSGGSLLNRATDLRMEFP</sequence>
<protein>
    <submittedName>
        <fullName evidence="4">Periplasmic esterase or lipase</fullName>
    </submittedName>
</protein>
<evidence type="ECO:0000313" key="4">
    <source>
        <dbReference type="EMBL" id="EQD47566.1"/>
    </source>
</evidence>
<accession>T0ZH21</accession>
<feature type="domain" description="Bacterial surface antigen (D15)" evidence="3">
    <location>
        <begin position="75"/>
        <end position="144"/>
    </location>
</feature>
<evidence type="ECO:0000259" key="3">
    <source>
        <dbReference type="Pfam" id="PF01103"/>
    </source>
</evidence>
<dbReference type="Gene3D" id="2.40.160.50">
    <property type="entry name" value="membrane protein fhac: a member of the omp85/tpsb transporter family"/>
    <property type="match status" value="1"/>
</dbReference>
<name>T0ZH21_9ZZZZ</name>
<dbReference type="Pfam" id="PF01103">
    <property type="entry name" value="Omp85"/>
    <property type="match status" value="1"/>
</dbReference>
<feature type="non-terminal residue" evidence="4">
    <location>
        <position position="158"/>
    </location>
</feature>
<comment type="caution">
    <text evidence="4">The sequence shown here is derived from an EMBL/GenBank/DDBJ whole genome shotgun (WGS) entry which is preliminary data.</text>
</comment>
<reference evidence="4" key="1">
    <citation type="submission" date="2013-08" db="EMBL/GenBank/DDBJ databases">
        <authorList>
            <person name="Mendez C."/>
            <person name="Richter M."/>
            <person name="Ferrer M."/>
            <person name="Sanchez J."/>
        </authorList>
    </citation>
    <scope>NUCLEOTIDE SEQUENCE</scope>
</reference>
<proteinExistence type="predicted"/>
<evidence type="ECO:0000256" key="2">
    <source>
        <dbReference type="ARBA" id="ARBA00023136"/>
    </source>
</evidence>
<reference evidence="4" key="2">
    <citation type="journal article" date="2014" name="ISME J.">
        <title>Microbial stratification in low pH oxic and suboxic macroscopic growths along an acid mine drainage.</title>
        <authorList>
            <person name="Mendez-Garcia C."/>
            <person name="Mesa V."/>
            <person name="Sprenger R.R."/>
            <person name="Richter M."/>
            <person name="Diez M.S."/>
            <person name="Solano J."/>
            <person name="Bargiela R."/>
            <person name="Golyshina O.V."/>
            <person name="Manteca A."/>
            <person name="Ramos J.L."/>
            <person name="Gallego J.R."/>
            <person name="Llorente I."/>
            <person name="Martins Dos Santos V.A."/>
            <person name="Jensen O.N."/>
            <person name="Pelaez A.I."/>
            <person name="Sanchez J."/>
            <person name="Ferrer M."/>
        </authorList>
    </citation>
    <scope>NUCLEOTIDE SEQUENCE</scope>
</reference>